<gene>
    <name evidence="3" type="ORF">GCM10010123_06220</name>
</gene>
<dbReference type="GO" id="GO:0046872">
    <property type="term" value="F:metal ion binding"/>
    <property type="evidence" value="ECO:0007669"/>
    <property type="project" value="UniProtKB-KW"/>
</dbReference>
<keyword evidence="2" id="KW-0456">Lyase</keyword>
<protein>
    <submittedName>
        <fullName evidence="3">Cobalamin biosynthesis protein</fullName>
    </submittedName>
</protein>
<evidence type="ECO:0000256" key="2">
    <source>
        <dbReference type="ARBA" id="ARBA00023239"/>
    </source>
</evidence>
<accession>A0A8J3FAZ4</accession>
<dbReference type="PANTHER" id="PTHR33542">
    <property type="entry name" value="SIROHYDROCHLORIN FERROCHELATASE, CHLOROPLASTIC"/>
    <property type="match status" value="1"/>
</dbReference>
<dbReference type="PANTHER" id="PTHR33542:SF5">
    <property type="entry name" value="FERROCHELATASE CHE1"/>
    <property type="match status" value="1"/>
</dbReference>
<dbReference type="CDD" id="cd03416">
    <property type="entry name" value="CbiX_SirB_N"/>
    <property type="match status" value="1"/>
</dbReference>
<reference evidence="3" key="2">
    <citation type="submission" date="2020-09" db="EMBL/GenBank/DDBJ databases">
        <authorList>
            <person name="Sun Q."/>
            <person name="Ohkuma M."/>
        </authorList>
    </citation>
    <scope>NUCLEOTIDE SEQUENCE</scope>
    <source>
        <strain evidence="3">JCM 3090</strain>
    </source>
</reference>
<dbReference type="InterPro" id="IPR002762">
    <property type="entry name" value="CbiX-like"/>
</dbReference>
<evidence type="ECO:0000313" key="3">
    <source>
        <dbReference type="EMBL" id="GGJ79063.1"/>
    </source>
</evidence>
<dbReference type="Pfam" id="PF01903">
    <property type="entry name" value="CbiX"/>
    <property type="match status" value="2"/>
</dbReference>
<reference evidence="3" key="1">
    <citation type="journal article" date="2014" name="Int. J. Syst. Evol. Microbiol.">
        <title>Complete genome sequence of Corynebacterium casei LMG S-19264T (=DSM 44701T), isolated from a smear-ripened cheese.</title>
        <authorList>
            <consortium name="US DOE Joint Genome Institute (JGI-PGF)"/>
            <person name="Walter F."/>
            <person name="Albersmeier A."/>
            <person name="Kalinowski J."/>
            <person name="Ruckert C."/>
        </authorList>
    </citation>
    <scope>NUCLEOTIDE SEQUENCE</scope>
    <source>
        <strain evidence="3">JCM 3090</strain>
    </source>
</reference>
<evidence type="ECO:0000256" key="1">
    <source>
        <dbReference type="ARBA" id="ARBA00022723"/>
    </source>
</evidence>
<dbReference type="GO" id="GO:0016829">
    <property type="term" value="F:lyase activity"/>
    <property type="evidence" value="ECO:0007669"/>
    <property type="project" value="UniProtKB-KW"/>
</dbReference>
<dbReference type="AlphaFoldDB" id="A0A8J3FAZ4"/>
<dbReference type="SUPFAM" id="SSF53800">
    <property type="entry name" value="Chelatase"/>
    <property type="match status" value="1"/>
</dbReference>
<dbReference type="Proteomes" id="UP000649739">
    <property type="component" value="Unassembled WGS sequence"/>
</dbReference>
<keyword evidence="4" id="KW-1185">Reference proteome</keyword>
<dbReference type="Gene3D" id="3.40.50.1400">
    <property type="match status" value="2"/>
</dbReference>
<comment type="caution">
    <text evidence="3">The sequence shown here is derived from an EMBL/GenBank/DDBJ whole genome shotgun (WGS) entry which is preliminary data.</text>
</comment>
<proteinExistence type="predicted"/>
<keyword evidence="1" id="KW-0479">Metal-binding</keyword>
<sequence>MTAPQPLVLVAHGSRDPRAAPVIEALVRDVARLRPHAPVAAAFLDHAGPRVDRVLTGLASRGATGAVVVPLLLTSAYHHRVDLPAVLADARRHGPPMAVTLADTLGPLSRGVVAAPLVAALRHQLAVLGQRFDAVVLVAAGTAHAPSRTGIRRVASALGEALRVPAVAAFASAAGPRPGVAVSRLRAAGARRVAVASYFLAPGLLYDAAVDDARSAGAVAVAAPLGRTPHVPRLVLRRAAESAQSRWAELPRARAGAR</sequence>
<name>A0A8J3FAZ4_9ACTN</name>
<dbReference type="InterPro" id="IPR050963">
    <property type="entry name" value="Sirohydro_Cobaltochel/CbiX"/>
</dbReference>
<dbReference type="EMBL" id="BMQB01000001">
    <property type="protein sequence ID" value="GGJ79063.1"/>
    <property type="molecule type" value="Genomic_DNA"/>
</dbReference>
<evidence type="ECO:0000313" key="4">
    <source>
        <dbReference type="Proteomes" id="UP000649739"/>
    </source>
</evidence>
<organism evidence="3 4">
    <name type="scientific">Pilimelia anulata</name>
    <dbReference type="NCBI Taxonomy" id="53371"/>
    <lineage>
        <taxon>Bacteria</taxon>
        <taxon>Bacillati</taxon>
        <taxon>Actinomycetota</taxon>
        <taxon>Actinomycetes</taxon>
        <taxon>Micromonosporales</taxon>
        <taxon>Micromonosporaceae</taxon>
        <taxon>Pilimelia</taxon>
    </lineage>
</organism>